<reference evidence="5 8" key="2">
    <citation type="submission" date="2019-12" db="EMBL/GenBank/DDBJ databases">
        <authorList>
            <person name="Zhang Y.-J."/>
        </authorList>
    </citation>
    <scope>NUCLEOTIDE SEQUENCE [LARGE SCALE GENOMIC DNA]</scope>
    <source>
        <strain evidence="5 8">H18S-6</strain>
    </source>
</reference>
<dbReference type="Pfam" id="PF01037">
    <property type="entry name" value="AsnC_trans_reg"/>
    <property type="match status" value="1"/>
</dbReference>
<dbReference type="SUPFAM" id="SSF46785">
    <property type="entry name" value="Winged helix' DNA-binding domain"/>
    <property type="match status" value="1"/>
</dbReference>
<dbReference type="PROSITE" id="PS50956">
    <property type="entry name" value="HTH_ASNC_2"/>
    <property type="match status" value="1"/>
</dbReference>
<evidence type="ECO:0000313" key="7">
    <source>
        <dbReference type="Proteomes" id="UP000305041"/>
    </source>
</evidence>
<evidence type="ECO:0000259" key="4">
    <source>
        <dbReference type="PROSITE" id="PS50956"/>
    </source>
</evidence>
<evidence type="ECO:0000256" key="3">
    <source>
        <dbReference type="ARBA" id="ARBA00023163"/>
    </source>
</evidence>
<comment type="caution">
    <text evidence="5">The sequence shown here is derived from an EMBL/GenBank/DDBJ whole genome shotgun (WGS) entry which is preliminary data.</text>
</comment>
<evidence type="ECO:0000313" key="5">
    <source>
        <dbReference type="EMBL" id="KAE9626414.1"/>
    </source>
</evidence>
<protein>
    <submittedName>
        <fullName evidence="5 6">AsnC family transcriptional regulator</fullName>
    </submittedName>
</protein>
<proteinExistence type="predicted"/>
<dbReference type="InterPro" id="IPR036390">
    <property type="entry name" value="WH_DNA-bd_sf"/>
</dbReference>
<dbReference type="InterPro" id="IPR000485">
    <property type="entry name" value="AsnC-type_HTH_dom"/>
</dbReference>
<dbReference type="EMBL" id="VAUA01000006">
    <property type="protein sequence ID" value="TLP62580.1"/>
    <property type="molecule type" value="Genomic_DNA"/>
</dbReference>
<accession>A0A6A4RAB3</accession>
<dbReference type="EMBL" id="WSFO01000016">
    <property type="protein sequence ID" value="KAE9626414.1"/>
    <property type="molecule type" value="Genomic_DNA"/>
</dbReference>
<dbReference type="Proteomes" id="UP000441586">
    <property type="component" value="Unassembled WGS sequence"/>
</dbReference>
<keyword evidence="1" id="KW-0805">Transcription regulation</keyword>
<dbReference type="InterPro" id="IPR019888">
    <property type="entry name" value="Tscrpt_reg_AsnC-like"/>
</dbReference>
<dbReference type="RefSeq" id="WP_138163448.1">
    <property type="nucleotide sequence ID" value="NZ_VAUA01000006.1"/>
</dbReference>
<dbReference type="Gene3D" id="3.30.70.920">
    <property type="match status" value="1"/>
</dbReference>
<dbReference type="InterPro" id="IPR011008">
    <property type="entry name" value="Dimeric_a/b-barrel"/>
</dbReference>
<accession>A0A5R8ZA31</accession>
<evidence type="ECO:0000256" key="1">
    <source>
        <dbReference type="ARBA" id="ARBA00023015"/>
    </source>
</evidence>
<evidence type="ECO:0000313" key="6">
    <source>
        <dbReference type="EMBL" id="TLP62580.1"/>
    </source>
</evidence>
<dbReference type="SUPFAM" id="SSF54909">
    <property type="entry name" value="Dimeric alpha+beta barrel"/>
    <property type="match status" value="1"/>
</dbReference>
<keyword evidence="3" id="KW-0804">Transcription</keyword>
<sequence>MGKSRALDALDRKILHEVQINNQLTSAQLSEKVGLSPTSAQRRLNRLRGDKVIEGDVSVVSTAAVGRSLTMIISVQLERERSDIIDHFKKAVRNEPVVMSAYYVTGDTDFMLIISARDMEEYEEFTRHFLYDNPDIKGFKTTVVMDRIKASFYTPPWE</sequence>
<dbReference type="Proteomes" id="UP000305041">
    <property type="component" value="Unassembled WGS sequence"/>
</dbReference>
<keyword evidence="2" id="KW-0238">DNA-binding</keyword>
<dbReference type="Pfam" id="PF13404">
    <property type="entry name" value="HTH_AsnC-type"/>
    <property type="match status" value="1"/>
</dbReference>
<dbReference type="OrthoDB" id="7856348at2"/>
<dbReference type="InterPro" id="IPR036388">
    <property type="entry name" value="WH-like_DNA-bd_sf"/>
</dbReference>
<dbReference type="InterPro" id="IPR019887">
    <property type="entry name" value="Tscrpt_reg_AsnC/Lrp_C"/>
</dbReference>
<reference evidence="6 7" key="1">
    <citation type="submission" date="2019-05" db="EMBL/GenBank/DDBJ databases">
        <title>Draft genome sequence of Pelagicola sp. DSW4-44.</title>
        <authorList>
            <person name="Oh J."/>
        </authorList>
    </citation>
    <scope>NUCLEOTIDE SEQUENCE [LARGE SCALE GENOMIC DNA]</scope>
    <source>
        <strain evidence="6 7">DSW4-44</strain>
    </source>
</reference>
<keyword evidence="7" id="KW-1185">Reference proteome</keyword>
<gene>
    <name evidence="6" type="ORF">FEE96_12620</name>
    <name evidence="5" type="ORF">GP644_21190</name>
</gene>
<feature type="domain" description="HTH asnC-type" evidence="4">
    <location>
        <begin position="7"/>
        <end position="68"/>
    </location>
</feature>
<dbReference type="AlphaFoldDB" id="A0A5R8ZA31"/>
<dbReference type="GO" id="GO:0043200">
    <property type="term" value="P:response to amino acid"/>
    <property type="evidence" value="ECO:0007669"/>
    <property type="project" value="TreeGrafter"/>
</dbReference>
<name>A0A5R8ZA31_9RHOB</name>
<evidence type="ECO:0000313" key="8">
    <source>
        <dbReference type="Proteomes" id="UP000441586"/>
    </source>
</evidence>
<dbReference type="PANTHER" id="PTHR30154:SF34">
    <property type="entry name" value="TRANSCRIPTIONAL REGULATOR AZLB"/>
    <property type="match status" value="1"/>
</dbReference>
<dbReference type="SMART" id="SM00344">
    <property type="entry name" value="HTH_ASNC"/>
    <property type="match status" value="1"/>
</dbReference>
<evidence type="ECO:0000256" key="2">
    <source>
        <dbReference type="ARBA" id="ARBA00023125"/>
    </source>
</evidence>
<organism evidence="5 8">
    <name type="scientific">Parasedimentitalea maritima</name>
    <dbReference type="NCBI Taxonomy" id="2578117"/>
    <lineage>
        <taxon>Bacteria</taxon>
        <taxon>Pseudomonadati</taxon>
        <taxon>Pseudomonadota</taxon>
        <taxon>Alphaproteobacteria</taxon>
        <taxon>Rhodobacterales</taxon>
        <taxon>Paracoccaceae</taxon>
        <taxon>Parasedimentitalea</taxon>
    </lineage>
</organism>
<dbReference type="PRINTS" id="PR00033">
    <property type="entry name" value="HTHASNC"/>
</dbReference>
<dbReference type="GO" id="GO:0043565">
    <property type="term" value="F:sequence-specific DNA binding"/>
    <property type="evidence" value="ECO:0007669"/>
    <property type="project" value="InterPro"/>
</dbReference>
<dbReference type="PANTHER" id="PTHR30154">
    <property type="entry name" value="LEUCINE-RESPONSIVE REGULATORY PROTEIN"/>
    <property type="match status" value="1"/>
</dbReference>
<dbReference type="Gene3D" id="1.10.10.10">
    <property type="entry name" value="Winged helix-like DNA-binding domain superfamily/Winged helix DNA-binding domain"/>
    <property type="match status" value="1"/>
</dbReference>
<dbReference type="GO" id="GO:0005829">
    <property type="term" value="C:cytosol"/>
    <property type="evidence" value="ECO:0007669"/>
    <property type="project" value="TreeGrafter"/>
</dbReference>